<keyword evidence="2" id="KW-1185">Reference proteome</keyword>
<name>A0A8H6FXY3_9LECA</name>
<dbReference type="EMBL" id="JACCJC010000017">
    <property type="protein sequence ID" value="KAF6236808.1"/>
    <property type="molecule type" value="Genomic_DNA"/>
</dbReference>
<dbReference type="AlphaFoldDB" id="A0A8H6FXY3"/>
<sequence>MKTDLNGLFLQKCAISAELRVGRVEQRRFPPKEDQAALPEADEPALPTITAIRIPADGTLPCLITLQLVKATSNYHYSLYDSNLLRHSNADDMRDINRHSCKFFNPMVDDAQIDLDKLYDSRDSLYEKATWSLEELENHPGLHAHSYVKGTDKFLDVPLAEKTEEPHLTFTHASLRLQPNVVDPFWGSGEAWNHRAFQRLYAVPREYADLEMMTGEYHIMYTQTLGMGLHPNKWARDRVFGDAFVLKMASGKNDEGDWYYENMPQKILHCSLGNQCLETLRSVRPIAWKFMVGERGGGPPGVISPGTGLRD</sequence>
<dbReference type="Proteomes" id="UP000578531">
    <property type="component" value="Unassembled WGS sequence"/>
</dbReference>
<dbReference type="RefSeq" id="XP_037166141.1">
    <property type="nucleotide sequence ID" value="XM_037307017.1"/>
</dbReference>
<gene>
    <name evidence="1" type="ORF">HO173_005099</name>
</gene>
<dbReference type="OrthoDB" id="5390060at2759"/>
<accession>A0A8H6FXY3</accession>
<evidence type="ECO:0000313" key="2">
    <source>
        <dbReference type="Proteomes" id="UP000578531"/>
    </source>
</evidence>
<organism evidence="1 2">
    <name type="scientific">Letharia columbiana</name>
    <dbReference type="NCBI Taxonomy" id="112416"/>
    <lineage>
        <taxon>Eukaryota</taxon>
        <taxon>Fungi</taxon>
        <taxon>Dikarya</taxon>
        <taxon>Ascomycota</taxon>
        <taxon>Pezizomycotina</taxon>
        <taxon>Lecanoromycetes</taxon>
        <taxon>OSLEUM clade</taxon>
        <taxon>Lecanoromycetidae</taxon>
        <taxon>Lecanorales</taxon>
        <taxon>Lecanorineae</taxon>
        <taxon>Parmeliaceae</taxon>
        <taxon>Letharia</taxon>
    </lineage>
</organism>
<dbReference type="GeneID" id="59286763"/>
<evidence type="ECO:0000313" key="1">
    <source>
        <dbReference type="EMBL" id="KAF6236808.1"/>
    </source>
</evidence>
<reference evidence="1 2" key="1">
    <citation type="journal article" date="2020" name="Genomics">
        <title>Complete, high-quality genomes from long-read metagenomic sequencing of two wolf lichen thalli reveals enigmatic genome architecture.</title>
        <authorList>
            <person name="McKenzie S.K."/>
            <person name="Walston R.F."/>
            <person name="Allen J.L."/>
        </authorList>
    </citation>
    <scope>NUCLEOTIDE SEQUENCE [LARGE SCALE GENOMIC DNA]</scope>
    <source>
        <strain evidence="1">WasteWater2</strain>
    </source>
</reference>
<comment type="caution">
    <text evidence="1">The sequence shown here is derived from an EMBL/GenBank/DDBJ whole genome shotgun (WGS) entry which is preliminary data.</text>
</comment>
<protein>
    <submittedName>
        <fullName evidence="1">Uncharacterized protein</fullName>
    </submittedName>
</protein>
<proteinExistence type="predicted"/>